<comment type="subcellular location">
    <subcellularLocation>
        <location evidence="2">Membrane</location>
    </subcellularLocation>
</comment>
<dbReference type="InterPro" id="IPR036890">
    <property type="entry name" value="HATPase_C_sf"/>
</dbReference>
<keyword evidence="7 14" id="KW-0418">Kinase</keyword>
<dbReference type="PROSITE" id="PS50109">
    <property type="entry name" value="HIS_KIN"/>
    <property type="match status" value="1"/>
</dbReference>
<dbReference type="InterPro" id="IPR003594">
    <property type="entry name" value="HATPase_dom"/>
</dbReference>
<keyword evidence="8 11" id="KW-1133">Transmembrane helix</keyword>
<accession>A0A1J5RA07</accession>
<dbReference type="PANTHER" id="PTHR45436">
    <property type="entry name" value="SENSOR HISTIDINE KINASE YKOH"/>
    <property type="match status" value="1"/>
</dbReference>
<dbReference type="Gene3D" id="1.10.287.130">
    <property type="match status" value="1"/>
</dbReference>
<sequence length="455" mass="51935">MKLSFKKRIALFNTLAVAITTVIVFIIVYAVVYLSSYQHLDSDILLEKEEILNTLDWKGDSIIINKMPEWEEAEHRKVEVNPTFIQIVDNKDKIIFKSANLQSNHFLFNPSNEKGYFYNIQIDKQRLRLGQFPVRNDEEKIIGQLTIGVSQQESYYVLNNLLITLCISFPILLLILYLVIYFAASKSIAPVNQLIRTASGINDSNIDTRLPLPENEDELYQLASTINELLSRIDSSIQQQKQFTADASHEIRTPLAAIRGTLEVLLRKKREPEQYEEKIKEVITQTDRLNQLLDQLLQLARLESGSVKKETVYLNKILREAELKFDKQIQEKAMIVILSVAESVSVHADAFFLSVIIDNLFSNAIKYGATNGKIIFNWNNDTKTFSIKNDGIEITQQQMPYLFNRFYRTDDSRSSLLQGSGLGLAIVKKLADLQHMTISVSSIPGSTTFSIKFPV</sequence>
<comment type="caution">
    <text evidence="14">The sequence shown here is derived from an EMBL/GenBank/DDBJ whole genome shotgun (WGS) entry which is preliminary data.</text>
</comment>
<evidence type="ECO:0000259" key="13">
    <source>
        <dbReference type="PROSITE" id="PS50885"/>
    </source>
</evidence>
<dbReference type="EC" id="2.7.13.3" evidence="3"/>
<dbReference type="Pfam" id="PF00512">
    <property type="entry name" value="HisKA"/>
    <property type="match status" value="1"/>
</dbReference>
<feature type="domain" description="Histidine kinase" evidence="12">
    <location>
        <begin position="246"/>
        <end position="455"/>
    </location>
</feature>
<dbReference type="PANTHER" id="PTHR45436:SF5">
    <property type="entry name" value="SENSOR HISTIDINE KINASE TRCS"/>
    <property type="match status" value="1"/>
</dbReference>
<organism evidence="14">
    <name type="scientific">mine drainage metagenome</name>
    <dbReference type="NCBI Taxonomy" id="410659"/>
    <lineage>
        <taxon>unclassified sequences</taxon>
        <taxon>metagenomes</taxon>
        <taxon>ecological metagenomes</taxon>
    </lineage>
</organism>
<evidence type="ECO:0000313" key="14">
    <source>
        <dbReference type="EMBL" id="OIQ92878.1"/>
    </source>
</evidence>
<dbReference type="SUPFAM" id="SSF47384">
    <property type="entry name" value="Homodimeric domain of signal transducing histidine kinase"/>
    <property type="match status" value="1"/>
</dbReference>
<dbReference type="InterPro" id="IPR004358">
    <property type="entry name" value="Sig_transdc_His_kin-like_C"/>
</dbReference>
<proteinExistence type="predicted"/>
<dbReference type="SUPFAM" id="SSF158472">
    <property type="entry name" value="HAMP domain-like"/>
    <property type="match status" value="1"/>
</dbReference>
<evidence type="ECO:0000256" key="7">
    <source>
        <dbReference type="ARBA" id="ARBA00022777"/>
    </source>
</evidence>
<feature type="transmembrane region" description="Helical" evidence="11">
    <location>
        <begin position="161"/>
        <end position="184"/>
    </location>
</feature>
<dbReference type="SMART" id="SM00387">
    <property type="entry name" value="HATPase_c"/>
    <property type="match status" value="1"/>
</dbReference>
<dbReference type="InterPro" id="IPR050428">
    <property type="entry name" value="TCS_sensor_his_kinase"/>
</dbReference>
<dbReference type="EMBL" id="MLJW01000220">
    <property type="protein sequence ID" value="OIQ92878.1"/>
    <property type="molecule type" value="Genomic_DNA"/>
</dbReference>
<dbReference type="CDD" id="cd00082">
    <property type="entry name" value="HisKA"/>
    <property type="match status" value="1"/>
</dbReference>
<dbReference type="GO" id="GO:0005886">
    <property type="term" value="C:plasma membrane"/>
    <property type="evidence" value="ECO:0007669"/>
    <property type="project" value="TreeGrafter"/>
</dbReference>
<dbReference type="InterPro" id="IPR036097">
    <property type="entry name" value="HisK_dim/P_sf"/>
</dbReference>
<dbReference type="Pfam" id="PF02518">
    <property type="entry name" value="HATPase_c"/>
    <property type="match status" value="1"/>
</dbReference>
<dbReference type="SMART" id="SM00388">
    <property type="entry name" value="HisKA"/>
    <property type="match status" value="1"/>
</dbReference>
<evidence type="ECO:0000256" key="1">
    <source>
        <dbReference type="ARBA" id="ARBA00000085"/>
    </source>
</evidence>
<dbReference type="Gene3D" id="6.10.340.10">
    <property type="match status" value="1"/>
</dbReference>
<evidence type="ECO:0000256" key="9">
    <source>
        <dbReference type="ARBA" id="ARBA00023012"/>
    </source>
</evidence>
<feature type="transmembrane region" description="Helical" evidence="11">
    <location>
        <begin position="12"/>
        <end position="34"/>
    </location>
</feature>
<reference evidence="14" key="1">
    <citation type="submission" date="2016-10" db="EMBL/GenBank/DDBJ databases">
        <title>Sequence of Gallionella enrichment culture.</title>
        <authorList>
            <person name="Poehlein A."/>
            <person name="Muehling M."/>
            <person name="Daniel R."/>
        </authorList>
    </citation>
    <scope>NUCLEOTIDE SEQUENCE</scope>
</reference>
<dbReference type="InterPro" id="IPR003660">
    <property type="entry name" value="HAMP_dom"/>
</dbReference>
<dbReference type="CDD" id="cd06225">
    <property type="entry name" value="HAMP"/>
    <property type="match status" value="1"/>
</dbReference>
<evidence type="ECO:0000259" key="12">
    <source>
        <dbReference type="PROSITE" id="PS50109"/>
    </source>
</evidence>
<dbReference type="InterPro" id="IPR003661">
    <property type="entry name" value="HisK_dim/P_dom"/>
</dbReference>
<evidence type="ECO:0000256" key="5">
    <source>
        <dbReference type="ARBA" id="ARBA00022679"/>
    </source>
</evidence>
<protein>
    <recommendedName>
        <fullName evidence="3">histidine kinase</fullName>
        <ecNumber evidence="3">2.7.13.3</ecNumber>
    </recommendedName>
</protein>
<dbReference type="AlphaFoldDB" id="A0A1J5RA07"/>
<dbReference type="PRINTS" id="PR00344">
    <property type="entry name" value="BCTRLSENSOR"/>
</dbReference>
<evidence type="ECO:0000256" key="3">
    <source>
        <dbReference type="ARBA" id="ARBA00012438"/>
    </source>
</evidence>
<dbReference type="PROSITE" id="PS50885">
    <property type="entry name" value="HAMP"/>
    <property type="match status" value="1"/>
</dbReference>
<gene>
    <name evidence="14" type="primary">tcrY_3</name>
    <name evidence="14" type="ORF">GALL_251730</name>
</gene>
<dbReference type="Pfam" id="PF00672">
    <property type="entry name" value="HAMP"/>
    <property type="match status" value="1"/>
</dbReference>
<dbReference type="SUPFAM" id="SSF55874">
    <property type="entry name" value="ATPase domain of HSP90 chaperone/DNA topoisomerase II/histidine kinase"/>
    <property type="match status" value="1"/>
</dbReference>
<comment type="catalytic activity">
    <reaction evidence="1">
        <text>ATP + protein L-histidine = ADP + protein N-phospho-L-histidine.</text>
        <dbReference type="EC" id="2.7.13.3"/>
    </reaction>
</comment>
<dbReference type="InterPro" id="IPR005467">
    <property type="entry name" value="His_kinase_dom"/>
</dbReference>
<keyword evidence="6 11" id="KW-0812">Transmembrane</keyword>
<evidence type="ECO:0000256" key="6">
    <source>
        <dbReference type="ARBA" id="ARBA00022692"/>
    </source>
</evidence>
<keyword evidence="5 14" id="KW-0808">Transferase</keyword>
<evidence type="ECO:0000256" key="4">
    <source>
        <dbReference type="ARBA" id="ARBA00022553"/>
    </source>
</evidence>
<evidence type="ECO:0000256" key="8">
    <source>
        <dbReference type="ARBA" id="ARBA00022989"/>
    </source>
</evidence>
<dbReference type="GO" id="GO:0000155">
    <property type="term" value="F:phosphorelay sensor kinase activity"/>
    <property type="evidence" value="ECO:0007669"/>
    <property type="project" value="InterPro"/>
</dbReference>
<evidence type="ECO:0000256" key="11">
    <source>
        <dbReference type="SAM" id="Phobius"/>
    </source>
</evidence>
<keyword evidence="4" id="KW-0597">Phosphoprotein</keyword>
<feature type="domain" description="HAMP" evidence="13">
    <location>
        <begin position="185"/>
        <end position="238"/>
    </location>
</feature>
<keyword evidence="10 11" id="KW-0472">Membrane</keyword>
<dbReference type="Gene3D" id="3.30.565.10">
    <property type="entry name" value="Histidine kinase-like ATPase, C-terminal domain"/>
    <property type="match status" value="1"/>
</dbReference>
<keyword evidence="9" id="KW-0902">Two-component regulatory system</keyword>
<dbReference type="SMART" id="SM00304">
    <property type="entry name" value="HAMP"/>
    <property type="match status" value="1"/>
</dbReference>
<evidence type="ECO:0000256" key="10">
    <source>
        <dbReference type="ARBA" id="ARBA00023136"/>
    </source>
</evidence>
<dbReference type="FunFam" id="1.10.287.130:FF:000001">
    <property type="entry name" value="Two-component sensor histidine kinase"/>
    <property type="match status" value="1"/>
</dbReference>
<evidence type="ECO:0000256" key="2">
    <source>
        <dbReference type="ARBA" id="ARBA00004370"/>
    </source>
</evidence>
<name>A0A1J5RA07_9ZZZZ</name>